<dbReference type="AlphaFoldDB" id="A0A1S2D0J6"/>
<dbReference type="Proteomes" id="UP000179934">
    <property type="component" value="Unassembled WGS sequence"/>
</dbReference>
<organism evidence="1 2">
    <name type="scientific">Aeromonas sobria</name>
    <dbReference type="NCBI Taxonomy" id="646"/>
    <lineage>
        <taxon>Bacteria</taxon>
        <taxon>Pseudomonadati</taxon>
        <taxon>Pseudomonadota</taxon>
        <taxon>Gammaproteobacteria</taxon>
        <taxon>Aeromonadales</taxon>
        <taxon>Aeromonadaceae</taxon>
        <taxon>Aeromonas</taxon>
    </lineage>
</organism>
<evidence type="ECO:0000313" key="1">
    <source>
        <dbReference type="EMBL" id="OHY93899.1"/>
    </source>
</evidence>
<dbReference type="EMBL" id="MKFU01000008">
    <property type="protein sequence ID" value="OHY93899.1"/>
    <property type="molecule type" value="Genomic_DNA"/>
</dbReference>
<name>A0A1S2D0J6_AERSO</name>
<accession>A0A1S2D0J6</accession>
<proteinExistence type="predicted"/>
<dbReference type="OrthoDB" id="9896221at2"/>
<dbReference type="GeneID" id="58920805"/>
<gene>
    <name evidence="1" type="ORF">BJD16_11430</name>
</gene>
<comment type="caution">
    <text evidence="1">The sequence shown here is derived from an EMBL/GenBank/DDBJ whole genome shotgun (WGS) entry which is preliminary data.</text>
</comment>
<reference evidence="1 2" key="1">
    <citation type="submission" date="2016-09" db="EMBL/GenBank/DDBJ databases">
        <title>Draft Genome Sequence of Aeromonas sobria Strain 08005, Isolated from Sick Rana catesbeiana.</title>
        <authorList>
            <person name="Yang Q."/>
        </authorList>
    </citation>
    <scope>NUCLEOTIDE SEQUENCE [LARGE SCALE GENOMIC DNA]</scope>
    <source>
        <strain evidence="1 2">08005</strain>
    </source>
</reference>
<dbReference type="RefSeq" id="WP_042018415.1">
    <property type="nucleotide sequence ID" value="NZ_CDBW01000004.1"/>
</dbReference>
<evidence type="ECO:0000313" key="2">
    <source>
        <dbReference type="Proteomes" id="UP000179934"/>
    </source>
</evidence>
<sequence length="322" mass="35975">MDILLVSNTPNSSNGYVTVDGENTDFINFINKEFTPPEDTDNTVLWNIKNFASKANLVYAANVLYQAATSKKNLQIKKVPKISSGKKHQRVDLLSQSVIVPKKTIVDGEVEYNNGIFKGMFKLKEQFEQIIKNMNSDDSEIIVCDAESVANTLGLDSIDVGIYTIDNTNRLIKLSNYSQCMWENVKDGIIKTFLNLNANRIYISDRTEVSADTVISISKEVISLAPKLGLNLKRRDVFSFDMKLRGVFDIEKASESLYKITAFPELKALAEHIIANNNSGQSYEGVAFLDVSFGADLNLITIFQGAFSSGYSRELQIKIEFT</sequence>
<protein>
    <submittedName>
        <fullName evidence="1">Uncharacterized protein</fullName>
    </submittedName>
</protein>